<evidence type="ECO:0000256" key="3">
    <source>
        <dbReference type="ARBA" id="ARBA00022840"/>
    </source>
</evidence>
<dbReference type="InterPro" id="IPR027417">
    <property type="entry name" value="P-loop_NTPase"/>
</dbReference>
<name>A0A149VW26_9PROT</name>
<evidence type="ECO:0000256" key="2">
    <source>
        <dbReference type="ARBA" id="ARBA00022741"/>
    </source>
</evidence>
<keyword evidence="3" id="KW-0067">ATP-binding</keyword>
<dbReference type="Proteomes" id="UP000075653">
    <property type="component" value="Unassembled WGS sequence"/>
</dbReference>
<dbReference type="GO" id="GO:0005524">
    <property type="term" value="F:ATP binding"/>
    <property type="evidence" value="ECO:0007669"/>
    <property type="project" value="UniProtKB-KW"/>
</dbReference>
<gene>
    <name evidence="5" type="primary">arc</name>
    <name evidence="5" type="ORF">FEMY_23580</name>
</gene>
<comment type="caution">
    <text evidence="5">The sequence shown here is derived from an EMBL/GenBank/DDBJ whole genome shotgun (WGS) entry which is preliminary data.</text>
</comment>
<dbReference type="STRING" id="1789004.FEMY_23580"/>
<dbReference type="PATRIC" id="fig|1789004.3.peg.2491"/>
<evidence type="ECO:0000259" key="4">
    <source>
        <dbReference type="SMART" id="SM00382"/>
    </source>
</evidence>
<comment type="similarity">
    <text evidence="1">Belongs to the AAA ATPase family.</text>
</comment>
<dbReference type="EMBL" id="LRRD01000117">
    <property type="protein sequence ID" value="KXW57124.1"/>
    <property type="molecule type" value="Genomic_DNA"/>
</dbReference>
<dbReference type="AlphaFoldDB" id="A0A149VW26"/>
<proteinExistence type="inferred from homology"/>
<reference evidence="5 6" key="1">
    <citation type="submission" date="2016-01" db="EMBL/GenBank/DDBJ databases">
        <title>Genome sequence of the acidophilic iron oxidising Ferrovum strain Z-31.</title>
        <authorList>
            <person name="Poehlein A."/>
            <person name="Ullrich S.R."/>
            <person name="Schloemann M."/>
            <person name="Muehling M."/>
            <person name="Daniel R."/>
        </authorList>
    </citation>
    <scope>NUCLEOTIDE SEQUENCE [LARGE SCALE GENOMIC DNA]</scope>
    <source>
        <strain evidence="5 6">Z-31</strain>
    </source>
</reference>
<feature type="domain" description="AAA+ ATPase" evidence="4">
    <location>
        <begin position="192"/>
        <end position="321"/>
    </location>
</feature>
<sequence>MKAYRAAQSFFSTSRVIFVFDEVEDVFSDGGLFQPSTAQNHKGWVNRMLEENKIPTVWLSNNIGNMDPAFVRRYDVVFELITPSKAHREKILQDACGDMVDFDQLKHLARSEKLTPAVVSRAASVVRSIYQELGTTKAGKAVEHLINNTLQFQGHSIPHKNDPNQLPELYDPSYLRTDVDLAKVAEGLAHTRAGRLCLFGPSGTGKSAFGRWVAEQLNCPLLVKRSSDLLSQYVGGTEKNIARAFREAEIDQAILMIDEMDSFLNDRRTAIRSWEKTQVNEMLTQMEGFSGIFIASTNLMDGLDQAALRRFDLKIRFDYLDRNQAQRLFSRYCQQLDLGLPSKDDLHLIGQMRNLTPGDFAAVSRQHRFHPLSSCADLVHSVRAECVFKEGACISMGFA</sequence>
<keyword evidence="2" id="KW-0547">Nucleotide-binding</keyword>
<dbReference type="CDD" id="cd19481">
    <property type="entry name" value="RecA-like_protease"/>
    <property type="match status" value="1"/>
</dbReference>
<dbReference type="GO" id="GO:0000502">
    <property type="term" value="C:proteasome complex"/>
    <property type="evidence" value="ECO:0007669"/>
    <property type="project" value="UniProtKB-KW"/>
</dbReference>
<organism evidence="5 6">
    <name type="scientific">Ferrovum myxofaciens</name>
    <dbReference type="NCBI Taxonomy" id="416213"/>
    <lineage>
        <taxon>Bacteria</taxon>
        <taxon>Pseudomonadati</taxon>
        <taxon>Pseudomonadota</taxon>
        <taxon>Betaproteobacteria</taxon>
        <taxon>Ferrovales</taxon>
        <taxon>Ferrovaceae</taxon>
        <taxon>Ferrovum</taxon>
    </lineage>
</organism>
<dbReference type="InterPro" id="IPR003959">
    <property type="entry name" value="ATPase_AAA_core"/>
</dbReference>
<dbReference type="GO" id="GO:0016887">
    <property type="term" value="F:ATP hydrolysis activity"/>
    <property type="evidence" value="ECO:0007669"/>
    <property type="project" value="InterPro"/>
</dbReference>
<evidence type="ECO:0000313" key="5">
    <source>
        <dbReference type="EMBL" id="KXW57124.1"/>
    </source>
</evidence>
<dbReference type="Pfam" id="PF00004">
    <property type="entry name" value="AAA"/>
    <property type="match status" value="1"/>
</dbReference>
<protein>
    <submittedName>
        <fullName evidence="5">Proteasome-associated ATPase</fullName>
    </submittedName>
</protein>
<dbReference type="InterPro" id="IPR050221">
    <property type="entry name" value="26S_Proteasome_ATPase"/>
</dbReference>
<evidence type="ECO:0000256" key="1">
    <source>
        <dbReference type="ARBA" id="ARBA00006914"/>
    </source>
</evidence>
<evidence type="ECO:0000313" key="6">
    <source>
        <dbReference type="Proteomes" id="UP000075653"/>
    </source>
</evidence>
<keyword evidence="5" id="KW-0647">Proteasome</keyword>
<dbReference type="PANTHER" id="PTHR23073">
    <property type="entry name" value="26S PROTEASOME REGULATORY SUBUNIT"/>
    <property type="match status" value="1"/>
</dbReference>
<dbReference type="Gene3D" id="3.40.50.300">
    <property type="entry name" value="P-loop containing nucleotide triphosphate hydrolases"/>
    <property type="match status" value="2"/>
</dbReference>
<accession>A0A149VW26</accession>
<dbReference type="InterPro" id="IPR003593">
    <property type="entry name" value="AAA+_ATPase"/>
</dbReference>
<dbReference type="SMART" id="SM00382">
    <property type="entry name" value="AAA"/>
    <property type="match status" value="1"/>
</dbReference>
<keyword evidence="6" id="KW-1185">Reference proteome</keyword>
<dbReference type="SUPFAM" id="SSF52540">
    <property type="entry name" value="P-loop containing nucleoside triphosphate hydrolases"/>
    <property type="match status" value="2"/>
</dbReference>